<keyword evidence="2" id="KW-1185">Reference proteome</keyword>
<name>A0A8J2YC00_9FLAO</name>
<comment type="caution">
    <text evidence="1">The sequence shown here is derived from an EMBL/GenBank/DDBJ whole genome shotgun (WGS) entry which is preliminary data.</text>
</comment>
<evidence type="ECO:0000313" key="1">
    <source>
        <dbReference type="EMBL" id="GGD99154.1"/>
    </source>
</evidence>
<dbReference type="SUPFAM" id="SSF53474">
    <property type="entry name" value="alpha/beta-Hydrolases"/>
    <property type="match status" value="1"/>
</dbReference>
<dbReference type="InterPro" id="IPR029058">
    <property type="entry name" value="AB_hydrolase_fold"/>
</dbReference>
<dbReference type="Proteomes" id="UP000652231">
    <property type="component" value="Unassembled WGS sequence"/>
</dbReference>
<evidence type="ECO:0000313" key="2">
    <source>
        <dbReference type="Proteomes" id="UP000652231"/>
    </source>
</evidence>
<organism evidence="1 2">
    <name type="scientific">Planktosalinus lacus</name>
    <dbReference type="NCBI Taxonomy" id="1526573"/>
    <lineage>
        <taxon>Bacteria</taxon>
        <taxon>Pseudomonadati</taxon>
        <taxon>Bacteroidota</taxon>
        <taxon>Flavobacteriia</taxon>
        <taxon>Flavobacteriales</taxon>
        <taxon>Flavobacteriaceae</taxon>
        <taxon>Planktosalinus</taxon>
    </lineage>
</organism>
<dbReference type="EMBL" id="BMGK01000010">
    <property type="protein sequence ID" value="GGD99154.1"/>
    <property type="molecule type" value="Genomic_DNA"/>
</dbReference>
<accession>A0A8J2YC00</accession>
<dbReference type="GO" id="GO:0016787">
    <property type="term" value="F:hydrolase activity"/>
    <property type="evidence" value="ECO:0007669"/>
    <property type="project" value="UniProtKB-KW"/>
</dbReference>
<dbReference type="Gene3D" id="3.40.50.1820">
    <property type="entry name" value="alpha/beta hydrolase"/>
    <property type="match status" value="1"/>
</dbReference>
<gene>
    <name evidence="1" type="ORF">GCM10011312_23300</name>
</gene>
<dbReference type="RefSeq" id="WP_188442732.1">
    <property type="nucleotide sequence ID" value="NZ_BMGK01000010.1"/>
</dbReference>
<reference evidence="1" key="2">
    <citation type="submission" date="2020-09" db="EMBL/GenBank/DDBJ databases">
        <authorList>
            <person name="Sun Q."/>
            <person name="Zhou Y."/>
        </authorList>
    </citation>
    <scope>NUCLEOTIDE SEQUENCE</scope>
    <source>
        <strain evidence="1">CGMCC 1.12924</strain>
    </source>
</reference>
<dbReference type="AlphaFoldDB" id="A0A8J2YC00"/>
<reference evidence="1" key="1">
    <citation type="journal article" date="2014" name="Int. J. Syst. Evol. Microbiol.">
        <title>Complete genome sequence of Corynebacterium casei LMG S-19264T (=DSM 44701T), isolated from a smear-ripened cheese.</title>
        <authorList>
            <consortium name="US DOE Joint Genome Institute (JGI-PGF)"/>
            <person name="Walter F."/>
            <person name="Albersmeier A."/>
            <person name="Kalinowski J."/>
            <person name="Ruckert C."/>
        </authorList>
    </citation>
    <scope>NUCLEOTIDE SEQUENCE</scope>
    <source>
        <strain evidence="1">CGMCC 1.12924</strain>
    </source>
</reference>
<sequence length="228" mass="26514">MSQEIIPVYFVPGLAAGREIFKHIELPPDRFRVQILEWKIPEVKESIEDYARRMAADVKEDHAVLIGVSFGGVMVQEMKAFLNLRKLIIISSVKSKYELPTRLRIARKTMAYKLVPTKLVLGSDDLTKFAIGPKTKRRLEIYQEYLSVRNEKYLDWAIEKMVCWDRTEVDESVVHIHGDKDLIFPIDKIKNCIIIKGGTHIMILNKFRWFNKHLPQLILDETYSVNAS</sequence>
<keyword evidence="1" id="KW-0378">Hydrolase</keyword>
<protein>
    <submittedName>
        <fullName evidence="1">Alpha/beta hydrolase</fullName>
    </submittedName>
</protein>
<proteinExistence type="predicted"/>